<evidence type="ECO:0000259" key="17">
    <source>
        <dbReference type="PROSITE" id="PS51068"/>
    </source>
</evidence>
<feature type="active site" description="Proton donor" evidence="15">
    <location>
        <position position="3"/>
    </location>
</feature>
<dbReference type="InterPro" id="IPR012319">
    <property type="entry name" value="FPG_cat"/>
</dbReference>
<reference evidence="18 19" key="1">
    <citation type="submission" date="2021-01" db="EMBL/GenBank/DDBJ databases">
        <title>Genomic Encyclopedia of Type Strains, Phase IV (KMG-IV): sequencing the most valuable type-strain genomes for metagenomic binning, comparative biology and taxonomic classification.</title>
        <authorList>
            <person name="Goeker M."/>
        </authorList>
    </citation>
    <scope>NUCLEOTIDE SEQUENCE [LARGE SCALE GENOMIC DNA]</scope>
    <source>
        <strain evidence="18 19">DSM 28236</strain>
    </source>
</reference>
<comment type="caution">
    <text evidence="15">Lacks conserved residue(s) required for the propagation of feature annotation.</text>
</comment>
<dbReference type="PANTHER" id="PTHR22993">
    <property type="entry name" value="FORMAMIDOPYRIMIDINE-DNA GLYCOSYLASE"/>
    <property type="match status" value="1"/>
</dbReference>
<dbReference type="InterPro" id="IPR000214">
    <property type="entry name" value="Znf_DNA_glyclase/AP_lyase"/>
</dbReference>
<dbReference type="SMART" id="SM01232">
    <property type="entry name" value="H2TH"/>
    <property type="match status" value="1"/>
</dbReference>
<organism evidence="18 19">
    <name type="scientific">Scopulibacillus daqui</name>
    <dbReference type="NCBI Taxonomy" id="1469162"/>
    <lineage>
        <taxon>Bacteria</taxon>
        <taxon>Bacillati</taxon>
        <taxon>Bacillota</taxon>
        <taxon>Bacilli</taxon>
        <taxon>Bacillales</taxon>
        <taxon>Sporolactobacillaceae</taxon>
        <taxon>Scopulibacillus</taxon>
    </lineage>
</organism>
<dbReference type="NCBIfam" id="NF002211">
    <property type="entry name" value="PRK01103.1"/>
    <property type="match status" value="1"/>
</dbReference>
<feature type="domain" description="FPG-type" evidence="16">
    <location>
        <begin position="240"/>
        <end position="274"/>
    </location>
</feature>
<dbReference type="CDD" id="cd08966">
    <property type="entry name" value="EcFpg-like_N"/>
    <property type="match status" value="1"/>
</dbReference>
<dbReference type="SUPFAM" id="SSF46946">
    <property type="entry name" value="S13-like H2TH domain"/>
    <property type="match status" value="1"/>
</dbReference>
<evidence type="ECO:0000256" key="7">
    <source>
        <dbReference type="ARBA" id="ARBA00022801"/>
    </source>
</evidence>
<evidence type="ECO:0000256" key="4">
    <source>
        <dbReference type="ARBA" id="ARBA00022723"/>
    </source>
</evidence>
<keyword evidence="6 15" id="KW-0863">Zinc-finger</keyword>
<evidence type="ECO:0000256" key="9">
    <source>
        <dbReference type="ARBA" id="ARBA00023125"/>
    </source>
</evidence>
<evidence type="ECO:0000256" key="15">
    <source>
        <dbReference type="HAMAP-Rule" id="MF_00103"/>
    </source>
</evidence>
<evidence type="ECO:0000256" key="2">
    <source>
        <dbReference type="ARBA" id="ARBA00009409"/>
    </source>
</evidence>
<dbReference type="PROSITE" id="PS51068">
    <property type="entry name" value="FPG_CAT"/>
    <property type="match status" value="1"/>
</dbReference>
<feature type="binding site" evidence="15">
    <location>
        <position position="93"/>
    </location>
    <ligand>
        <name>DNA</name>
        <dbReference type="ChEBI" id="CHEBI:16991"/>
    </ligand>
</feature>
<comment type="caution">
    <text evidence="18">The sequence shown here is derived from an EMBL/GenBank/DDBJ whole genome shotgun (WGS) entry which is preliminary data.</text>
</comment>
<evidence type="ECO:0000313" key="19">
    <source>
        <dbReference type="Proteomes" id="UP000808914"/>
    </source>
</evidence>
<dbReference type="Gene3D" id="1.10.8.50">
    <property type="match status" value="1"/>
</dbReference>
<dbReference type="PROSITE" id="PS01242">
    <property type="entry name" value="ZF_FPG_1"/>
    <property type="match status" value="1"/>
</dbReference>
<keyword evidence="4 15" id="KW-0479">Metal-binding</keyword>
<keyword evidence="9 15" id="KW-0238">DNA-binding</keyword>
<dbReference type="HAMAP" id="MF_00103">
    <property type="entry name" value="Fapy_DNA_glycosyl"/>
    <property type="match status" value="1"/>
</dbReference>
<dbReference type="PANTHER" id="PTHR22993:SF9">
    <property type="entry name" value="FORMAMIDOPYRIMIDINE-DNA GLYCOSYLASE"/>
    <property type="match status" value="1"/>
</dbReference>
<keyword evidence="11 15" id="KW-0456">Lyase</keyword>
<feature type="active site" description="Proton donor; for beta-elimination activity" evidence="15">
    <location>
        <position position="60"/>
    </location>
</feature>
<dbReference type="EMBL" id="JAFBER010000004">
    <property type="protein sequence ID" value="MBM7644785.1"/>
    <property type="molecule type" value="Genomic_DNA"/>
</dbReference>
<accession>A0ABS2PYK3</accession>
<name>A0ABS2PYK3_9BACL</name>
<keyword evidence="13 15" id="KW-0326">Glycosidase</keyword>
<keyword evidence="7 15" id="KW-0378">Hydrolase</keyword>
<protein>
    <recommendedName>
        <fullName evidence="15">Formamidopyrimidine-DNA glycosylase</fullName>
        <shortName evidence="15">Fapy-DNA glycosylase</shortName>
        <ecNumber evidence="15">3.2.2.23</ecNumber>
    </recommendedName>
    <alternativeName>
        <fullName evidence="15">DNA-(apurinic or apyrimidinic site) lyase MutM</fullName>
        <shortName evidence="15">AP lyase MutM</shortName>
        <ecNumber evidence="15">4.2.99.18</ecNumber>
    </alternativeName>
</protein>
<evidence type="ECO:0000256" key="8">
    <source>
        <dbReference type="ARBA" id="ARBA00022833"/>
    </source>
</evidence>
<evidence type="ECO:0000256" key="3">
    <source>
        <dbReference type="ARBA" id="ARBA00011245"/>
    </source>
</evidence>
<comment type="subunit">
    <text evidence="3 15">Monomer.</text>
</comment>
<dbReference type="Pfam" id="PF01149">
    <property type="entry name" value="Fapy_DNA_glyco"/>
    <property type="match status" value="1"/>
</dbReference>
<evidence type="ECO:0000256" key="5">
    <source>
        <dbReference type="ARBA" id="ARBA00022763"/>
    </source>
</evidence>
<evidence type="ECO:0000256" key="12">
    <source>
        <dbReference type="ARBA" id="ARBA00023268"/>
    </source>
</evidence>
<keyword evidence="12 15" id="KW-0511">Multifunctional enzyme</keyword>
<evidence type="ECO:0000256" key="1">
    <source>
        <dbReference type="ARBA" id="ARBA00001668"/>
    </source>
</evidence>
<evidence type="ECO:0000256" key="11">
    <source>
        <dbReference type="ARBA" id="ARBA00023239"/>
    </source>
</evidence>
<evidence type="ECO:0000256" key="10">
    <source>
        <dbReference type="ARBA" id="ARBA00023204"/>
    </source>
</evidence>
<dbReference type="NCBIfam" id="TIGR00577">
    <property type="entry name" value="fpg"/>
    <property type="match status" value="1"/>
</dbReference>
<sequence>MPELPEVETVKQTLKQLIIGKTIKDVLVFWPKIIKRPDDIQAFRTKLIGQTIRDIKRRGKFLLFYCNDDVVVSHLRMEGKYSLQEAAVPLDKHTHVIFKLTDGTELRYRDVRKFGTMHLFSKGEELMYPPLCQLGPEPFAPDFNAEYLADRLSKTDRAVKTALLDQTIVVGLGNIYVDEALYRAGIHPLTKAKPLNAGQIDKLTAAIKQTLKEAVEMGGSTIRSYLNSQGQMGMFQQKLNVYGRQGFPCPNCGTSIEKIKVGGRGTHFCSVCQC</sequence>
<feature type="active site" description="Schiff-base intermediate with DNA" evidence="15">
    <location>
        <position position="2"/>
    </location>
</feature>
<comment type="cofactor">
    <cofactor evidence="15">
        <name>Zn(2+)</name>
        <dbReference type="ChEBI" id="CHEBI:29105"/>
    </cofactor>
    <text evidence="15">Binds 1 zinc ion per subunit.</text>
</comment>
<feature type="binding site" evidence="15">
    <location>
        <position position="112"/>
    </location>
    <ligand>
        <name>DNA</name>
        <dbReference type="ChEBI" id="CHEBI:16991"/>
    </ligand>
</feature>
<dbReference type="Proteomes" id="UP000808914">
    <property type="component" value="Unassembled WGS sequence"/>
</dbReference>
<dbReference type="InterPro" id="IPR010979">
    <property type="entry name" value="Ribosomal_uS13-like_H2TH"/>
</dbReference>
<dbReference type="RefSeq" id="WP_205002739.1">
    <property type="nucleotide sequence ID" value="NZ_JAFBER010000004.1"/>
</dbReference>
<keyword evidence="10 15" id="KW-0234">DNA repair</keyword>
<dbReference type="InterPro" id="IPR035937">
    <property type="entry name" value="FPG_N"/>
</dbReference>
<comment type="catalytic activity">
    <reaction evidence="14 15">
        <text>2'-deoxyribonucleotide-(2'-deoxyribose 5'-phosphate)-2'-deoxyribonucleotide-DNA = a 3'-end 2'-deoxyribonucleotide-(2,3-dehydro-2,3-deoxyribose 5'-phosphate)-DNA + a 5'-end 5'-phospho-2'-deoxyribonucleoside-DNA + H(+)</text>
        <dbReference type="Rhea" id="RHEA:66592"/>
        <dbReference type="Rhea" id="RHEA-COMP:13180"/>
        <dbReference type="Rhea" id="RHEA-COMP:16897"/>
        <dbReference type="Rhea" id="RHEA-COMP:17067"/>
        <dbReference type="ChEBI" id="CHEBI:15378"/>
        <dbReference type="ChEBI" id="CHEBI:136412"/>
        <dbReference type="ChEBI" id="CHEBI:157695"/>
        <dbReference type="ChEBI" id="CHEBI:167181"/>
        <dbReference type="EC" id="4.2.99.18"/>
    </reaction>
</comment>
<evidence type="ECO:0000256" key="6">
    <source>
        <dbReference type="ARBA" id="ARBA00022771"/>
    </source>
</evidence>
<dbReference type="SUPFAM" id="SSF81624">
    <property type="entry name" value="N-terminal domain of MutM-like DNA repair proteins"/>
    <property type="match status" value="1"/>
</dbReference>
<dbReference type="GO" id="GO:0140078">
    <property type="term" value="F:class I DNA-(apurinic or apyrimidinic site) endonuclease activity"/>
    <property type="evidence" value="ECO:0007669"/>
    <property type="project" value="UniProtKB-EC"/>
</dbReference>
<dbReference type="InterPro" id="IPR010663">
    <property type="entry name" value="Znf_FPG/IleRS"/>
</dbReference>
<dbReference type="InterPro" id="IPR015887">
    <property type="entry name" value="DNA_glyclase_Znf_dom_DNA_BS"/>
</dbReference>
<evidence type="ECO:0000259" key="16">
    <source>
        <dbReference type="PROSITE" id="PS51066"/>
    </source>
</evidence>
<dbReference type="InterPro" id="IPR020629">
    <property type="entry name" value="FPG_Glyclase"/>
</dbReference>
<dbReference type="SUPFAM" id="SSF57716">
    <property type="entry name" value="Glucocorticoid receptor-like (DNA-binding domain)"/>
    <property type="match status" value="1"/>
</dbReference>
<dbReference type="Pfam" id="PF06831">
    <property type="entry name" value="H2TH"/>
    <property type="match status" value="1"/>
</dbReference>
<comment type="catalytic activity">
    <reaction evidence="1 15">
        <text>Hydrolysis of DNA containing ring-opened 7-methylguanine residues, releasing 2,6-diamino-4-hydroxy-5-(N-methyl)formamidopyrimidine.</text>
        <dbReference type="EC" id="3.2.2.23"/>
    </reaction>
</comment>
<proteinExistence type="inferred from homology"/>
<dbReference type="Pfam" id="PF06827">
    <property type="entry name" value="zf-FPG_IleRS"/>
    <property type="match status" value="1"/>
</dbReference>
<feature type="domain" description="Formamidopyrimidine-DNA glycosylase catalytic" evidence="17">
    <location>
        <begin position="2"/>
        <end position="115"/>
    </location>
</feature>
<comment type="similarity">
    <text evidence="2 15">Belongs to the FPG family.</text>
</comment>
<comment type="function">
    <text evidence="15">Involved in base excision repair of DNA damaged by oxidation or by mutagenic agents. Acts as DNA glycosylase that recognizes and removes damaged bases. Has a preference for oxidized purines, such as 7,8-dihydro-8-oxoguanine (8-oxoG). Has AP (apurinic/apyrimidinic) lyase activity and introduces nicks in the DNA strand. Cleaves the DNA backbone by beta-delta elimination to generate a single-strand break at the site of the removed base with both 3'- and 5'-phosphates.</text>
</comment>
<gene>
    <name evidence="15" type="primary">mutM</name>
    <name evidence="15" type="synonym">fpg</name>
    <name evidence="18" type="ORF">JOD45_000992</name>
</gene>
<evidence type="ECO:0000313" key="18">
    <source>
        <dbReference type="EMBL" id="MBM7644785.1"/>
    </source>
</evidence>
<evidence type="ECO:0000256" key="14">
    <source>
        <dbReference type="ARBA" id="ARBA00044632"/>
    </source>
</evidence>
<evidence type="ECO:0000256" key="13">
    <source>
        <dbReference type="ARBA" id="ARBA00023295"/>
    </source>
</evidence>
<dbReference type="EC" id="4.2.99.18" evidence="15"/>
<dbReference type="Gene3D" id="3.20.190.10">
    <property type="entry name" value="MutM-like, N-terminal"/>
    <property type="match status" value="1"/>
</dbReference>
<dbReference type="EC" id="3.2.2.23" evidence="15"/>
<dbReference type="GO" id="GO:0008534">
    <property type="term" value="F:oxidized purine nucleobase lesion DNA N-glycosylase activity"/>
    <property type="evidence" value="ECO:0007669"/>
    <property type="project" value="UniProtKB-EC"/>
</dbReference>
<dbReference type="InterPro" id="IPR015886">
    <property type="entry name" value="H2TH_FPG"/>
</dbReference>
<keyword evidence="8 15" id="KW-0862">Zinc</keyword>
<dbReference type="SMART" id="SM00898">
    <property type="entry name" value="Fapy_DNA_glyco"/>
    <property type="match status" value="1"/>
</dbReference>
<keyword evidence="5 15" id="KW-0227">DNA damage</keyword>
<feature type="active site" description="Proton donor; for delta-elimination activity" evidence="15">
    <location>
        <position position="264"/>
    </location>
</feature>
<keyword evidence="19" id="KW-1185">Reference proteome</keyword>
<dbReference type="PROSITE" id="PS51066">
    <property type="entry name" value="ZF_FPG_2"/>
    <property type="match status" value="1"/>
</dbReference>